<dbReference type="OMA" id="KARIGHA"/>
<organism evidence="2 3">
    <name type="scientific">Asparagus officinalis</name>
    <name type="common">Garden asparagus</name>
    <dbReference type="NCBI Taxonomy" id="4686"/>
    <lineage>
        <taxon>Eukaryota</taxon>
        <taxon>Viridiplantae</taxon>
        <taxon>Streptophyta</taxon>
        <taxon>Embryophyta</taxon>
        <taxon>Tracheophyta</taxon>
        <taxon>Spermatophyta</taxon>
        <taxon>Magnoliopsida</taxon>
        <taxon>Liliopsida</taxon>
        <taxon>Asparagales</taxon>
        <taxon>Asparagaceae</taxon>
        <taxon>Asparagoideae</taxon>
        <taxon>Asparagus</taxon>
    </lineage>
</organism>
<protein>
    <submittedName>
        <fullName evidence="2">Uncharacterized protein</fullName>
    </submittedName>
</protein>
<proteinExistence type="predicted"/>
<sequence>MASYGVALHFNHTPSSKYLATKSNFQAKAEKTVSFVTTEKQKEVSLKEIGLQRNIESNIIASLAVLIRRAPREILKPPDTKTIRWAEIVIDQAIINCRFFTLIPVVGTLVGSILCFVEGCFLMLESYIEGFHIVTQNLDHGRMVEMVIEGIDVFLVGTAMLTFGLGLYSMFIGLTTSSGLLARGSNRSTLFHPKMLSGCSNTNSIPRAKSRLGHAVVMLLKAGALEKFKNVPLTTGLDLACFAGVLIFLSASMFLLSQLHRGPEERTTVEPNPHTV</sequence>
<evidence type="ECO:0000256" key="1">
    <source>
        <dbReference type="SAM" id="Phobius"/>
    </source>
</evidence>
<dbReference type="InterPro" id="IPR005134">
    <property type="entry name" value="UPF0114"/>
</dbReference>
<feature type="transmembrane region" description="Helical" evidence="1">
    <location>
        <begin position="99"/>
        <end position="124"/>
    </location>
</feature>
<dbReference type="Proteomes" id="UP000243459">
    <property type="component" value="Chromosome 3"/>
</dbReference>
<dbReference type="EMBL" id="CM007383">
    <property type="protein sequence ID" value="ONK74608.1"/>
    <property type="molecule type" value="Genomic_DNA"/>
</dbReference>
<keyword evidence="1" id="KW-0812">Transmembrane</keyword>
<keyword evidence="1" id="KW-1133">Transmembrane helix</keyword>
<keyword evidence="3" id="KW-1185">Reference proteome</keyword>
<dbReference type="OrthoDB" id="1912077at2759"/>
<dbReference type="Gramene" id="ONK74608">
    <property type="protein sequence ID" value="ONK74608"/>
    <property type="gene ID" value="A4U43_C03F8240"/>
</dbReference>
<dbReference type="PANTHER" id="PTHR31721">
    <property type="entry name" value="OS06G0710300 PROTEIN"/>
    <property type="match status" value="1"/>
</dbReference>
<keyword evidence="1" id="KW-0472">Membrane</keyword>
<evidence type="ECO:0000313" key="2">
    <source>
        <dbReference type="EMBL" id="ONK74608.1"/>
    </source>
</evidence>
<dbReference type="Pfam" id="PF03350">
    <property type="entry name" value="UPF0114"/>
    <property type="match status" value="1"/>
</dbReference>
<gene>
    <name evidence="2" type="ORF">A4U43_C03F8240</name>
</gene>
<accession>A0A5P1F8A3</accession>
<feature type="transmembrane region" description="Helical" evidence="1">
    <location>
        <begin position="237"/>
        <end position="256"/>
    </location>
</feature>
<name>A0A5P1F8A3_ASPOF</name>
<dbReference type="PANTHER" id="PTHR31721:SF3">
    <property type="entry name" value="EXPRESSED PROTEIN"/>
    <property type="match status" value="1"/>
</dbReference>
<feature type="transmembrane region" description="Helical" evidence="1">
    <location>
        <begin position="153"/>
        <end position="174"/>
    </location>
</feature>
<evidence type="ECO:0000313" key="3">
    <source>
        <dbReference type="Proteomes" id="UP000243459"/>
    </source>
</evidence>
<reference evidence="3" key="1">
    <citation type="journal article" date="2017" name="Nat. Commun.">
        <title>The asparagus genome sheds light on the origin and evolution of a young Y chromosome.</title>
        <authorList>
            <person name="Harkess A."/>
            <person name="Zhou J."/>
            <person name="Xu C."/>
            <person name="Bowers J.E."/>
            <person name="Van der Hulst R."/>
            <person name="Ayyampalayam S."/>
            <person name="Mercati F."/>
            <person name="Riccardi P."/>
            <person name="McKain M.R."/>
            <person name="Kakrana A."/>
            <person name="Tang H."/>
            <person name="Ray J."/>
            <person name="Groenendijk J."/>
            <person name="Arikit S."/>
            <person name="Mathioni S.M."/>
            <person name="Nakano M."/>
            <person name="Shan H."/>
            <person name="Telgmann-Rauber A."/>
            <person name="Kanno A."/>
            <person name="Yue Z."/>
            <person name="Chen H."/>
            <person name="Li W."/>
            <person name="Chen Y."/>
            <person name="Xu X."/>
            <person name="Zhang Y."/>
            <person name="Luo S."/>
            <person name="Chen H."/>
            <person name="Gao J."/>
            <person name="Mao Z."/>
            <person name="Pires J.C."/>
            <person name="Luo M."/>
            <person name="Kudrna D."/>
            <person name="Wing R.A."/>
            <person name="Meyers B.C."/>
            <person name="Yi K."/>
            <person name="Kong H."/>
            <person name="Lavrijsen P."/>
            <person name="Sunseri F."/>
            <person name="Falavigna A."/>
            <person name="Ye Y."/>
            <person name="Leebens-Mack J.H."/>
            <person name="Chen G."/>
        </authorList>
    </citation>
    <scope>NUCLEOTIDE SEQUENCE [LARGE SCALE GENOMIC DNA]</scope>
    <source>
        <strain evidence="3">cv. DH0086</strain>
    </source>
</reference>
<dbReference type="AlphaFoldDB" id="A0A5P1F8A3"/>